<name>A0AA39UFW0_9AGAR</name>
<feature type="transmembrane region" description="Helical" evidence="2">
    <location>
        <begin position="29"/>
        <end position="50"/>
    </location>
</feature>
<keyword evidence="2" id="KW-0472">Membrane</keyword>
<sequence length="286" mass="31326">MAAITEIPDLSQAEIQAIFQANDMYLNTLLLEVFCRIYTGIIAITMWTVFSAKDTNQGLASHAIVFVILCLYGLDILSTAFYWSFYQWAFIDNGWNFWTCFVISVTLSPEHDRIAWVTSASGLISTLTADASLCAGYISIWRICHRGMGIRTFRGIIEIIVESALVYSITLLVYLVFVACNSHGGGYLEVLAVFSRGIAPTLIVGRVAAGHTRPKESWEGSIPSSLCFGHDSENQSQGSIDSDIEGGTVTSEEEQSSVTSRDSSEQGQGVGGQEDERGQVVYIEIV</sequence>
<keyword evidence="4" id="KW-1185">Reference proteome</keyword>
<dbReference type="Proteomes" id="UP001175228">
    <property type="component" value="Unassembled WGS sequence"/>
</dbReference>
<feature type="transmembrane region" description="Helical" evidence="2">
    <location>
        <begin position="62"/>
        <end position="85"/>
    </location>
</feature>
<feature type="transmembrane region" description="Helical" evidence="2">
    <location>
        <begin position="114"/>
        <end position="138"/>
    </location>
</feature>
<dbReference type="EMBL" id="JAUEPU010000113">
    <property type="protein sequence ID" value="KAK0477150.1"/>
    <property type="molecule type" value="Genomic_DNA"/>
</dbReference>
<evidence type="ECO:0000313" key="4">
    <source>
        <dbReference type="Proteomes" id="UP001175228"/>
    </source>
</evidence>
<feature type="region of interest" description="Disordered" evidence="1">
    <location>
        <begin position="232"/>
        <end position="281"/>
    </location>
</feature>
<feature type="transmembrane region" description="Helical" evidence="2">
    <location>
        <begin position="159"/>
        <end position="178"/>
    </location>
</feature>
<comment type="caution">
    <text evidence="3">The sequence shown here is derived from an EMBL/GenBank/DDBJ whole genome shotgun (WGS) entry which is preliminary data.</text>
</comment>
<evidence type="ECO:0000313" key="3">
    <source>
        <dbReference type="EMBL" id="KAK0477150.1"/>
    </source>
</evidence>
<keyword evidence="2" id="KW-1133">Transmembrane helix</keyword>
<proteinExistence type="predicted"/>
<keyword evidence="2" id="KW-0812">Transmembrane</keyword>
<feature type="compositionally biased region" description="Low complexity" evidence="1">
    <location>
        <begin position="245"/>
        <end position="260"/>
    </location>
</feature>
<organism evidence="3 4">
    <name type="scientific">Armillaria luteobubalina</name>
    <dbReference type="NCBI Taxonomy" id="153913"/>
    <lineage>
        <taxon>Eukaryota</taxon>
        <taxon>Fungi</taxon>
        <taxon>Dikarya</taxon>
        <taxon>Basidiomycota</taxon>
        <taxon>Agaricomycotina</taxon>
        <taxon>Agaricomycetes</taxon>
        <taxon>Agaricomycetidae</taxon>
        <taxon>Agaricales</taxon>
        <taxon>Marasmiineae</taxon>
        <taxon>Physalacriaceae</taxon>
        <taxon>Armillaria</taxon>
    </lineage>
</organism>
<evidence type="ECO:0000256" key="2">
    <source>
        <dbReference type="SAM" id="Phobius"/>
    </source>
</evidence>
<protein>
    <submittedName>
        <fullName evidence="3">Uncharacterized protein</fullName>
    </submittedName>
</protein>
<gene>
    <name evidence="3" type="ORF">EDD18DRAFT_1114800</name>
</gene>
<reference evidence="3" key="1">
    <citation type="submission" date="2023-06" db="EMBL/GenBank/DDBJ databases">
        <authorList>
            <consortium name="Lawrence Berkeley National Laboratory"/>
            <person name="Ahrendt S."/>
            <person name="Sahu N."/>
            <person name="Indic B."/>
            <person name="Wong-Bajracharya J."/>
            <person name="Merenyi Z."/>
            <person name="Ke H.-M."/>
            <person name="Monk M."/>
            <person name="Kocsube S."/>
            <person name="Drula E."/>
            <person name="Lipzen A."/>
            <person name="Balint B."/>
            <person name="Henrissat B."/>
            <person name="Andreopoulos B."/>
            <person name="Martin F.M."/>
            <person name="Harder C.B."/>
            <person name="Rigling D."/>
            <person name="Ford K.L."/>
            <person name="Foster G.D."/>
            <person name="Pangilinan J."/>
            <person name="Papanicolaou A."/>
            <person name="Barry K."/>
            <person name="LaButti K."/>
            <person name="Viragh M."/>
            <person name="Koriabine M."/>
            <person name="Yan M."/>
            <person name="Riley R."/>
            <person name="Champramary S."/>
            <person name="Plett K.L."/>
            <person name="Tsai I.J."/>
            <person name="Slot J."/>
            <person name="Sipos G."/>
            <person name="Plett J."/>
            <person name="Nagy L.G."/>
            <person name="Grigoriev I.V."/>
        </authorList>
    </citation>
    <scope>NUCLEOTIDE SEQUENCE</scope>
    <source>
        <strain evidence="3">HWK02</strain>
    </source>
</reference>
<evidence type="ECO:0000256" key="1">
    <source>
        <dbReference type="SAM" id="MobiDB-lite"/>
    </source>
</evidence>
<accession>A0AA39UFW0</accession>
<dbReference type="AlphaFoldDB" id="A0AA39UFW0"/>